<evidence type="ECO:0000313" key="2">
    <source>
        <dbReference type="EMBL" id="EMS70041.1"/>
    </source>
</evidence>
<dbReference type="InterPro" id="IPR051454">
    <property type="entry name" value="RNA/ubiquinone_mod_enzymes"/>
</dbReference>
<dbReference type="Pfam" id="PF01136">
    <property type="entry name" value="Peptidase_U32"/>
    <property type="match status" value="2"/>
</dbReference>
<comment type="caution">
    <text evidence="2">The sequence shown here is derived from an EMBL/GenBank/DDBJ whole genome shotgun (WGS) entry which is preliminary data.</text>
</comment>
<name>S0FIN2_RUMCE</name>
<dbReference type="PANTHER" id="PTHR30217">
    <property type="entry name" value="PEPTIDASE U32 FAMILY"/>
    <property type="match status" value="1"/>
</dbReference>
<dbReference type="PATRIC" id="fig|1195236.3.peg.4464"/>
<dbReference type="STRING" id="1195236.CTER_4286"/>
<organism evidence="2 3">
    <name type="scientific">Ruminiclostridium cellobioparum subsp. termitidis CT1112</name>
    <dbReference type="NCBI Taxonomy" id="1195236"/>
    <lineage>
        <taxon>Bacteria</taxon>
        <taxon>Bacillati</taxon>
        <taxon>Bacillota</taxon>
        <taxon>Clostridia</taxon>
        <taxon>Eubacteriales</taxon>
        <taxon>Oscillospiraceae</taxon>
        <taxon>Ruminiclostridium</taxon>
    </lineage>
</organism>
<protein>
    <submittedName>
        <fullName evidence="2">Peptidase U32 family</fullName>
    </submittedName>
</protein>
<feature type="domain" description="Peptidase U32 collagenase" evidence="1">
    <location>
        <begin position="410"/>
        <end position="528"/>
    </location>
</feature>
<dbReference type="PROSITE" id="PS01276">
    <property type="entry name" value="PEPTIDASE_U32"/>
    <property type="match status" value="1"/>
</dbReference>
<dbReference type="Proteomes" id="UP000014155">
    <property type="component" value="Unassembled WGS sequence"/>
</dbReference>
<accession>S0FIN2</accession>
<dbReference type="Pfam" id="PF12392">
    <property type="entry name" value="DUF3656"/>
    <property type="match status" value="1"/>
</dbReference>
<evidence type="ECO:0000259" key="1">
    <source>
        <dbReference type="Pfam" id="PF12392"/>
    </source>
</evidence>
<evidence type="ECO:0000313" key="3">
    <source>
        <dbReference type="Proteomes" id="UP000014155"/>
    </source>
</evidence>
<dbReference type="AlphaFoldDB" id="S0FIN2"/>
<sequence>MTKKIELLAPAGNYAAFLAAVENGADAVYMGGKLLNARQFAGNFEDEELQKAIDYAHVRGVRILLTLNTLVLDSEMQEAVEYAARAYEMGADAFIIQDAGLAANLKKAVSGIPIHASTQMTVYNLEGVRALEKAGFERVVLARELGIGEIREICRNTGLEIEIFVHGALCISYSGQCLMSSMIGGRSGNRGKCAQPCRMYYSLARDGKNLKSSYLLSPKDICYIDHLAELVDAGVASFKIEGRMKSPEYVATVVGIYRKYLDLLRQEQRKLPGETPVGANQKQISGPGVSEQDRHQLLQSFNRGGFSKGYLLGKTGPDMMAYHKPKNWGTYLGTALARDRSTNSVKIRLENTLGNGDGIEIWSGKVCEESPGGIITKIVLDGGKQVKRANSGDTVWVSVIRGNIEKGSRVYKTSDKEMLEQAAASFAKPSRKADIKAAFKMKAGKLPELILEDFNGNIVSARGDSLPEKAVNRPLTGDRISEQLKKMGSTPFNVVELKIEMDNDIVISISELNNIRRRAAELLENKRVLAGKPKHGLQNNPTYFPGNMHNYHEKMPVDTADLSYNLKRPKISAMFYHVNRDMELDRVNADRLYIPLKDILDRDTGEQITKVRSKGKEVYAYIPAVIRGKQTELLIKNARTVREKTDGFLAGNIGVGELLRDVLGENVKLMGDYTLNVLNSSTLDFFKEAGYKGAALSYELNLTQLASIACPGDFEAEIGVYGRIPVMTSEYCPVGGSVGNAAPHRCGTECKNGVFHLKDRKNAAFLVRCDCLDCRSTIFNSDILFAPDLLDDICKTGAAYLRMSFVDETSQEVYDIVNLHRDMIEGGRNTPSAQRTMEIIRNRGITKGHLQRGV</sequence>
<dbReference type="RefSeq" id="WP_004629084.1">
    <property type="nucleotide sequence ID" value="NZ_AORV01000060.1"/>
</dbReference>
<dbReference type="EMBL" id="AORV01000060">
    <property type="protein sequence ID" value="EMS70041.1"/>
    <property type="molecule type" value="Genomic_DNA"/>
</dbReference>
<proteinExistence type="predicted"/>
<dbReference type="InterPro" id="IPR020988">
    <property type="entry name" value="Pept_U32_collagenase"/>
</dbReference>
<dbReference type="eggNOG" id="COG0826">
    <property type="taxonomic scope" value="Bacteria"/>
</dbReference>
<dbReference type="PANTHER" id="PTHR30217:SF10">
    <property type="entry name" value="23S RRNA 5-HYDROXYCYTIDINE C2501 SYNTHASE"/>
    <property type="match status" value="1"/>
</dbReference>
<reference evidence="2 3" key="1">
    <citation type="journal article" date="2013" name="Genome Announc.">
        <title>Draft Genome Sequence of the Cellulolytic, Mesophilic, Anaerobic Bacterium Clostridium termitidis Strain CT1112 (DSM 5398).</title>
        <authorList>
            <person name="Lal S."/>
            <person name="Ramachandran U."/>
            <person name="Zhang X."/>
            <person name="Munir R."/>
            <person name="Sparling R."/>
            <person name="Levin D.B."/>
        </authorList>
    </citation>
    <scope>NUCLEOTIDE SEQUENCE [LARGE SCALE GENOMIC DNA]</scope>
    <source>
        <strain evidence="2 3">CT1112</strain>
    </source>
</reference>
<dbReference type="InterPro" id="IPR001539">
    <property type="entry name" value="Peptidase_U32"/>
</dbReference>
<gene>
    <name evidence="2" type="ORF">CTER_4286</name>
</gene>
<keyword evidence="3" id="KW-1185">Reference proteome</keyword>